<evidence type="ECO:0000256" key="1">
    <source>
        <dbReference type="ARBA" id="ARBA00000085"/>
    </source>
</evidence>
<dbReference type="CDD" id="cd00075">
    <property type="entry name" value="HATPase"/>
    <property type="match status" value="1"/>
</dbReference>
<dbReference type="SUPFAM" id="SSF55874">
    <property type="entry name" value="ATPase domain of HSP90 chaperone/DNA topoisomerase II/histidine kinase"/>
    <property type="match status" value="1"/>
</dbReference>
<keyword evidence="7" id="KW-0472">Membrane</keyword>
<evidence type="ECO:0000259" key="8">
    <source>
        <dbReference type="PROSITE" id="PS50109"/>
    </source>
</evidence>
<evidence type="ECO:0000256" key="5">
    <source>
        <dbReference type="ARBA" id="ARBA00022777"/>
    </source>
</evidence>
<evidence type="ECO:0000256" key="2">
    <source>
        <dbReference type="ARBA" id="ARBA00012438"/>
    </source>
</evidence>
<evidence type="ECO:0000313" key="10">
    <source>
        <dbReference type="Proteomes" id="UP001596414"/>
    </source>
</evidence>
<accession>A0ABD5X872</accession>
<dbReference type="GO" id="GO:0004673">
    <property type="term" value="F:protein histidine kinase activity"/>
    <property type="evidence" value="ECO:0007669"/>
    <property type="project" value="UniProtKB-EC"/>
</dbReference>
<protein>
    <recommendedName>
        <fullName evidence="2">histidine kinase</fullName>
        <ecNumber evidence="2">2.7.13.3</ecNumber>
    </recommendedName>
</protein>
<feature type="transmembrane region" description="Helical" evidence="7">
    <location>
        <begin position="94"/>
        <end position="115"/>
    </location>
</feature>
<feature type="transmembrane region" description="Helical" evidence="7">
    <location>
        <begin position="202"/>
        <end position="227"/>
    </location>
</feature>
<dbReference type="InterPro" id="IPR004358">
    <property type="entry name" value="Sig_transdc_His_kin-like_C"/>
</dbReference>
<dbReference type="Gene3D" id="3.30.565.10">
    <property type="entry name" value="Histidine kinase-like ATPase, C-terminal domain"/>
    <property type="match status" value="1"/>
</dbReference>
<feature type="transmembrane region" description="Helical" evidence="7">
    <location>
        <begin position="178"/>
        <end position="196"/>
    </location>
</feature>
<dbReference type="InterPro" id="IPR003594">
    <property type="entry name" value="HATPase_dom"/>
</dbReference>
<comment type="catalytic activity">
    <reaction evidence="1">
        <text>ATP + protein L-histidine = ADP + protein N-phospho-L-histidine.</text>
        <dbReference type="EC" id="2.7.13.3"/>
    </reaction>
</comment>
<sequence>MVEETVVSQIVILVAGVGLTALAAQIYRSEQTPVGRSFSALLVLLGATAFCLGITRGEGVTNKLIWLFTNLSIPLALLAFSFEYYGITLRGSRARIIAVMTPAVLGFIGGTLVILGTPAQSPGSDVPLDALASLPSGVFDTATTFDRVGLYYTAGVVIFAVGLVAVNVFRYEHLDNRLAALIAFIGAWPWLGNFLFPEITPVYGAAAGLAVLSAGYATGGIVAGLVVSPLGLFDSSPAAGNVGPDRALDSMTDAVVITDDSDNVLRLNSVATETFDTTEETAVGQSLETVIDHTTDNLDKKETTELETVDGLRQFEVTQSPVTDDSSFRRGTVLVFRDVTQRQTREQRLEVLNRVLRHNLRNNATSIIGRAQLISDGGDVEGAAEQIIETTENLVGVAESARNIENMMSTSDIDGSIAVAPVVDKVVNNLSYPDVELTTSLPSDATAAVDAQSLKIVLSQLVENAAKHNDSEEPFVIISGDMTDSGKLQLAVSDNGPGIPEHERAVLDAGEEDQLQHGSGLGLWAVYWGVTQMGGTLSITDNDPRGTTVVVAVPSGEQTKSDQRTESEVTA</sequence>
<dbReference type="InterPro" id="IPR035965">
    <property type="entry name" value="PAS-like_dom_sf"/>
</dbReference>
<evidence type="ECO:0000256" key="4">
    <source>
        <dbReference type="ARBA" id="ARBA00022741"/>
    </source>
</evidence>
<dbReference type="RefSeq" id="WP_267638008.1">
    <property type="nucleotide sequence ID" value="NZ_JAODIY010000011.1"/>
</dbReference>
<keyword evidence="3" id="KW-0808">Transferase</keyword>
<evidence type="ECO:0000256" key="3">
    <source>
        <dbReference type="ARBA" id="ARBA00022679"/>
    </source>
</evidence>
<dbReference type="PANTHER" id="PTHR44936">
    <property type="entry name" value="SENSOR PROTEIN CREC"/>
    <property type="match status" value="1"/>
</dbReference>
<keyword evidence="7" id="KW-1133">Transmembrane helix</keyword>
<comment type="caution">
    <text evidence="9">The sequence shown here is derived from an EMBL/GenBank/DDBJ whole genome shotgun (WGS) entry which is preliminary data.</text>
</comment>
<name>A0ABD5X872_9EURY</name>
<organism evidence="9 10">
    <name type="scientific">Halovenus rubra</name>
    <dbReference type="NCBI Taxonomy" id="869890"/>
    <lineage>
        <taxon>Archaea</taxon>
        <taxon>Methanobacteriati</taxon>
        <taxon>Methanobacteriota</taxon>
        <taxon>Stenosarchaea group</taxon>
        <taxon>Halobacteria</taxon>
        <taxon>Halobacteriales</taxon>
        <taxon>Haloarculaceae</taxon>
        <taxon>Halovenus</taxon>
    </lineage>
</organism>
<feature type="transmembrane region" description="Helical" evidence="7">
    <location>
        <begin position="149"/>
        <end position="169"/>
    </location>
</feature>
<dbReference type="PROSITE" id="PS50109">
    <property type="entry name" value="HIS_KIN"/>
    <property type="match status" value="1"/>
</dbReference>
<dbReference type="PANTHER" id="PTHR44936:SF10">
    <property type="entry name" value="SENSOR PROTEIN RSTB"/>
    <property type="match status" value="1"/>
</dbReference>
<gene>
    <name evidence="9" type="ORF">ACFQJ7_15225</name>
</gene>
<dbReference type="SUPFAM" id="SSF55785">
    <property type="entry name" value="PYP-like sensor domain (PAS domain)"/>
    <property type="match status" value="1"/>
</dbReference>
<dbReference type="GO" id="GO:0005524">
    <property type="term" value="F:ATP binding"/>
    <property type="evidence" value="ECO:0007669"/>
    <property type="project" value="UniProtKB-KW"/>
</dbReference>
<dbReference type="AlphaFoldDB" id="A0ABD5X872"/>
<evidence type="ECO:0000313" key="9">
    <source>
        <dbReference type="EMBL" id="MFC7127351.1"/>
    </source>
</evidence>
<dbReference type="EMBL" id="JBHSZQ010000050">
    <property type="protein sequence ID" value="MFC7127351.1"/>
    <property type="molecule type" value="Genomic_DNA"/>
</dbReference>
<keyword evidence="6 9" id="KW-0067">ATP-binding</keyword>
<evidence type="ECO:0000256" key="7">
    <source>
        <dbReference type="SAM" id="Phobius"/>
    </source>
</evidence>
<feature type="transmembrane region" description="Helical" evidence="7">
    <location>
        <begin position="6"/>
        <end position="26"/>
    </location>
</feature>
<keyword evidence="4" id="KW-0547">Nucleotide-binding</keyword>
<dbReference type="InterPro" id="IPR036890">
    <property type="entry name" value="HATPase_C_sf"/>
</dbReference>
<proteinExistence type="predicted"/>
<dbReference type="InterPro" id="IPR000014">
    <property type="entry name" value="PAS"/>
</dbReference>
<dbReference type="Pfam" id="PF02518">
    <property type="entry name" value="HATPase_c"/>
    <property type="match status" value="1"/>
</dbReference>
<dbReference type="InterPro" id="IPR005467">
    <property type="entry name" value="His_kinase_dom"/>
</dbReference>
<dbReference type="Gene3D" id="3.30.450.20">
    <property type="entry name" value="PAS domain"/>
    <property type="match status" value="1"/>
</dbReference>
<dbReference type="InterPro" id="IPR050980">
    <property type="entry name" value="2C_sensor_his_kinase"/>
</dbReference>
<dbReference type="SMART" id="SM00387">
    <property type="entry name" value="HATPase_c"/>
    <property type="match status" value="1"/>
</dbReference>
<dbReference type="Proteomes" id="UP001596414">
    <property type="component" value="Unassembled WGS sequence"/>
</dbReference>
<keyword evidence="7" id="KW-0812">Transmembrane</keyword>
<feature type="domain" description="Histidine kinase" evidence="8">
    <location>
        <begin position="355"/>
        <end position="557"/>
    </location>
</feature>
<feature type="transmembrane region" description="Helical" evidence="7">
    <location>
        <begin position="63"/>
        <end position="82"/>
    </location>
</feature>
<reference evidence="9 10" key="1">
    <citation type="journal article" date="2014" name="Int. J. Syst. Evol. Microbiol.">
        <title>Complete genome sequence of Corynebacterium casei LMG S-19264T (=DSM 44701T), isolated from a smear-ripened cheese.</title>
        <authorList>
            <consortium name="US DOE Joint Genome Institute (JGI-PGF)"/>
            <person name="Walter F."/>
            <person name="Albersmeier A."/>
            <person name="Kalinowski J."/>
            <person name="Ruckert C."/>
        </authorList>
    </citation>
    <scope>NUCLEOTIDE SEQUENCE [LARGE SCALE GENOMIC DNA]</scope>
    <source>
        <strain evidence="9 10">CGMCC 4.7215</strain>
    </source>
</reference>
<dbReference type="InterPro" id="IPR013767">
    <property type="entry name" value="PAS_fold"/>
</dbReference>
<keyword evidence="5" id="KW-0418">Kinase</keyword>
<evidence type="ECO:0000256" key="6">
    <source>
        <dbReference type="ARBA" id="ARBA00022840"/>
    </source>
</evidence>
<dbReference type="PRINTS" id="PR00344">
    <property type="entry name" value="BCTRLSENSOR"/>
</dbReference>
<feature type="transmembrane region" description="Helical" evidence="7">
    <location>
        <begin position="38"/>
        <end position="57"/>
    </location>
</feature>
<dbReference type="Pfam" id="PF00989">
    <property type="entry name" value="PAS"/>
    <property type="match status" value="1"/>
</dbReference>
<dbReference type="NCBIfam" id="TIGR00229">
    <property type="entry name" value="sensory_box"/>
    <property type="match status" value="1"/>
</dbReference>
<dbReference type="EC" id="2.7.13.3" evidence="2"/>